<dbReference type="EMBL" id="CAJNOJ010000969">
    <property type="protein sequence ID" value="CAF1536324.1"/>
    <property type="molecule type" value="Genomic_DNA"/>
</dbReference>
<dbReference type="OrthoDB" id="10418870at2759"/>
<name>A0A815QS99_ADIRI</name>
<evidence type="ECO:0000313" key="3">
    <source>
        <dbReference type="Proteomes" id="UP000663828"/>
    </source>
</evidence>
<sequence length="132" mass="15674">MQILKYKIDNHATGKLRENEKLNGEHETYILSQSTENHGKLDYYIFKCFQQIQEASGSDELLLQFWFYRATKHDLKKFAQNDPWVKSGIIKDWNIDLLVYTSDPADKNQNSRRIFRRLLSTSKTFLHMNISN</sequence>
<proteinExistence type="predicted"/>
<keyword evidence="3" id="KW-1185">Reference proteome</keyword>
<evidence type="ECO:0000313" key="2">
    <source>
        <dbReference type="EMBL" id="CAF1536324.1"/>
    </source>
</evidence>
<dbReference type="Proteomes" id="UP000663852">
    <property type="component" value="Unassembled WGS sequence"/>
</dbReference>
<protein>
    <submittedName>
        <fullName evidence="1">Uncharacterized protein</fullName>
    </submittedName>
</protein>
<dbReference type="EMBL" id="CAJNOR010003991">
    <property type="protein sequence ID" value="CAF1465864.1"/>
    <property type="molecule type" value="Genomic_DNA"/>
</dbReference>
<gene>
    <name evidence="2" type="ORF">EDS130_LOCUS44975</name>
    <name evidence="1" type="ORF">XAT740_LOCUS37697</name>
</gene>
<comment type="caution">
    <text evidence="1">The sequence shown here is derived from an EMBL/GenBank/DDBJ whole genome shotgun (WGS) entry which is preliminary data.</text>
</comment>
<reference evidence="1" key="1">
    <citation type="submission" date="2021-02" db="EMBL/GenBank/DDBJ databases">
        <authorList>
            <person name="Nowell W R."/>
        </authorList>
    </citation>
    <scope>NUCLEOTIDE SEQUENCE</scope>
</reference>
<dbReference type="AlphaFoldDB" id="A0A815QS99"/>
<evidence type="ECO:0000313" key="1">
    <source>
        <dbReference type="EMBL" id="CAF1465864.1"/>
    </source>
</evidence>
<dbReference type="Proteomes" id="UP000663828">
    <property type="component" value="Unassembled WGS sequence"/>
</dbReference>
<organism evidence="1 3">
    <name type="scientific">Adineta ricciae</name>
    <name type="common">Rotifer</name>
    <dbReference type="NCBI Taxonomy" id="249248"/>
    <lineage>
        <taxon>Eukaryota</taxon>
        <taxon>Metazoa</taxon>
        <taxon>Spiralia</taxon>
        <taxon>Gnathifera</taxon>
        <taxon>Rotifera</taxon>
        <taxon>Eurotatoria</taxon>
        <taxon>Bdelloidea</taxon>
        <taxon>Adinetida</taxon>
        <taxon>Adinetidae</taxon>
        <taxon>Adineta</taxon>
    </lineage>
</organism>
<accession>A0A815QS99</accession>